<dbReference type="AlphaFoldDB" id="A0A175WFG1"/>
<dbReference type="InterPro" id="IPR043502">
    <property type="entry name" value="DNA/RNA_pol_sf"/>
</dbReference>
<accession>A0A175WFG1</accession>
<organism evidence="4 5">
    <name type="scientific">Madurella mycetomatis</name>
    <dbReference type="NCBI Taxonomy" id="100816"/>
    <lineage>
        <taxon>Eukaryota</taxon>
        <taxon>Fungi</taxon>
        <taxon>Dikarya</taxon>
        <taxon>Ascomycota</taxon>
        <taxon>Pezizomycotina</taxon>
        <taxon>Sordariomycetes</taxon>
        <taxon>Sordariomycetidae</taxon>
        <taxon>Sordariales</taxon>
        <taxon>Sordariales incertae sedis</taxon>
        <taxon>Madurella</taxon>
    </lineage>
</organism>
<evidence type="ECO:0000313" key="5">
    <source>
        <dbReference type="Proteomes" id="UP000078237"/>
    </source>
</evidence>
<comment type="subcellular location">
    <subcellularLocation>
        <location evidence="1">Mitochondrion</location>
    </subcellularLocation>
</comment>
<dbReference type="VEuPathDB" id="FungiDB:MMYC01_201622"/>
<proteinExistence type="predicted"/>
<dbReference type="OrthoDB" id="4590285at2759"/>
<dbReference type="Proteomes" id="UP000078237">
    <property type="component" value="Unassembled WGS sequence"/>
</dbReference>
<gene>
    <name evidence="4" type="ORF">MMYC01_201622</name>
</gene>
<dbReference type="EMBL" id="LCTW02000014">
    <property type="protein sequence ID" value="KXX82433.1"/>
    <property type="molecule type" value="Genomic_DNA"/>
</dbReference>
<evidence type="ECO:0000256" key="2">
    <source>
        <dbReference type="ARBA" id="ARBA00023128"/>
    </source>
</evidence>
<dbReference type="SUPFAM" id="SSF56672">
    <property type="entry name" value="DNA/RNA polymerases"/>
    <property type="match status" value="1"/>
</dbReference>
<evidence type="ECO:0000259" key="3">
    <source>
        <dbReference type="Pfam" id="PF07727"/>
    </source>
</evidence>
<dbReference type="InterPro" id="IPR013103">
    <property type="entry name" value="RVT_2"/>
</dbReference>
<evidence type="ECO:0000256" key="1">
    <source>
        <dbReference type="ARBA" id="ARBA00004173"/>
    </source>
</evidence>
<dbReference type="STRING" id="100816.A0A175WFG1"/>
<protein>
    <submittedName>
        <fullName evidence="4">Copia protein</fullName>
    </submittedName>
</protein>
<comment type="caution">
    <text evidence="4">The sequence shown here is derived from an EMBL/GenBank/DDBJ whole genome shotgun (WGS) entry which is preliminary data.</text>
</comment>
<keyword evidence="5" id="KW-1185">Reference proteome</keyword>
<reference evidence="4 5" key="1">
    <citation type="journal article" date="2016" name="Genome Announc.">
        <title>Genome Sequence of Madurella mycetomatis mm55, Isolated from a Human Mycetoma Case in Sudan.</title>
        <authorList>
            <person name="Smit S."/>
            <person name="Derks M.F."/>
            <person name="Bervoets S."/>
            <person name="Fahal A."/>
            <person name="van Leeuwen W."/>
            <person name="van Belkum A."/>
            <person name="van de Sande W.W."/>
        </authorList>
    </citation>
    <scope>NUCLEOTIDE SEQUENCE [LARGE SCALE GENOMIC DNA]</scope>
    <source>
        <strain evidence="5">mm55</strain>
    </source>
</reference>
<dbReference type="Pfam" id="PF07727">
    <property type="entry name" value="RVT_2"/>
    <property type="match status" value="1"/>
</dbReference>
<evidence type="ECO:0000313" key="4">
    <source>
        <dbReference type="EMBL" id="KXX82433.1"/>
    </source>
</evidence>
<name>A0A175WFG1_9PEZI</name>
<feature type="domain" description="Reverse transcriptase Ty1/copia-type" evidence="3">
    <location>
        <begin position="4"/>
        <end position="226"/>
    </location>
</feature>
<dbReference type="GO" id="GO:0005739">
    <property type="term" value="C:mitochondrion"/>
    <property type="evidence" value="ECO:0007669"/>
    <property type="project" value="UniProtKB-SubCell"/>
</dbReference>
<keyword evidence="2" id="KW-0496">Mitochondrion</keyword>
<sequence length="299" mass="34131">MTVLPSKWVYDEKVDPNTSATTARARWVVCGNFDQGSWDSQDVYAAVVNSVTVKTFFTLVAVQDLECYQFDFKTAFLNAPIPNSTEYYIEPPPGLGKPTRYICKLNKALYGLQKSPLYWFLAIKPVMESLGFNALSSDLCLFRHKALGVLVVLYVDDVLIAATTVNIINDIRDRLRAIYDLKEMGEVKRFLGFDVVRDRAAKKIFISQSSYIKTLLKKEPLTTEQKGYIKKTGSINWTRYIDIRYKWIIEQAQRGRLKISHIKGIEMAADGLTKPLLRENHAKFVRLLGMVAKKIPWAD</sequence>